<dbReference type="GO" id="GO:0010215">
    <property type="term" value="P:cellulose microfibril organization"/>
    <property type="evidence" value="ECO:0007669"/>
    <property type="project" value="InterPro"/>
</dbReference>
<dbReference type="Pfam" id="PF04833">
    <property type="entry name" value="COBRA"/>
    <property type="match status" value="1"/>
</dbReference>
<keyword evidence="3" id="KW-0325">Glycoprotein</keyword>
<dbReference type="InterPro" id="IPR006918">
    <property type="entry name" value="COBRA_pln"/>
</dbReference>
<reference evidence="6" key="1">
    <citation type="submission" date="2015-12" db="EMBL/GenBank/DDBJ databases">
        <title>Update maize B73 reference genome by single molecule sequencing technologies.</title>
        <authorList>
            <consortium name="Maize Genome Sequencing Project"/>
            <person name="Ware D."/>
        </authorList>
    </citation>
    <scope>NUCLEOTIDE SEQUENCE [LARGE SCALE GENOMIC DNA]</scope>
    <source>
        <strain evidence="6">cv. B73</strain>
    </source>
</reference>
<proteinExistence type="inferred from homology"/>
<dbReference type="OrthoDB" id="1724830at2759"/>
<name>A0A804MCI5_MAIZE</name>
<dbReference type="PANTHER" id="PTHR31673:SF30">
    <property type="entry name" value="COBRA-LIKE PROTEIN 6"/>
    <property type="match status" value="1"/>
</dbReference>
<feature type="chain" id="PRO_5032355346" evidence="4">
    <location>
        <begin position="23"/>
        <end position="474"/>
    </location>
</feature>
<comment type="similarity">
    <text evidence="1">Belongs to the COBRA family.</text>
</comment>
<evidence type="ECO:0000256" key="2">
    <source>
        <dbReference type="ARBA" id="ARBA00022729"/>
    </source>
</evidence>
<reference evidence="5" key="3">
    <citation type="submission" date="2021-05" db="UniProtKB">
        <authorList>
            <consortium name="EnsemblPlants"/>
        </authorList>
    </citation>
    <scope>IDENTIFICATION</scope>
    <source>
        <strain evidence="5">cv. B73</strain>
    </source>
</reference>
<keyword evidence="6" id="KW-1185">Reference proteome</keyword>
<evidence type="ECO:0000256" key="1">
    <source>
        <dbReference type="ARBA" id="ARBA00005507"/>
    </source>
</evidence>
<evidence type="ECO:0000256" key="3">
    <source>
        <dbReference type="ARBA" id="ARBA00023180"/>
    </source>
</evidence>
<evidence type="ECO:0000256" key="4">
    <source>
        <dbReference type="SAM" id="SignalP"/>
    </source>
</evidence>
<protein>
    <submittedName>
        <fullName evidence="5">Uncharacterized protein</fullName>
    </submittedName>
</protein>
<feature type="signal peptide" evidence="4">
    <location>
        <begin position="1"/>
        <end position="22"/>
    </location>
</feature>
<dbReference type="InParanoid" id="A0A804MCI5"/>
<dbReference type="Gramene" id="Zm00001eb075290_T001">
    <property type="protein sequence ID" value="Zm00001eb075290_P001"/>
    <property type="gene ID" value="Zm00001eb075290"/>
</dbReference>
<organism evidence="5 6">
    <name type="scientific">Zea mays</name>
    <name type="common">Maize</name>
    <dbReference type="NCBI Taxonomy" id="4577"/>
    <lineage>
        <taxon>Eukaryota</taxon>
        <taxon>Viridiplantae</taxon>
        <taxon>Streptophyta</taxon>
        <taxon>Embryophyta</taxon>
        <taxon>Tracheophyta</taxon>
        <taxon>Spermatophyta</taxon>
        <taxon>Magnoliopsida</taxon>
        <taxon>Liliopsida</taxon>
        <taxon>Poales</taxon>
        <taxon>Poaceae</taxon>
        <taxon>PACMAD clade</taxon>
        <taxon>Panicoideae</taxon>
        <taxon>Andropogonodae</taxon>
        <taxon>Andropogoneae</taxon>
        <taxon>Tripsacinae</taxon>
        <taxon>Zea</taxon>
    </lineage>
</organism>
<accession>A0A804MCI5</accession>
<gene>
    <name evidence="5" type="primary">LOC103646135</name>
</gene>
<dbReference type="GO" id="GO:0052324">
    <property type="term" value="P:plant-type cell wall cellulose biosynthetic process"/>
    <property type="evidence" value="ECO:0000318"/>
    <property type="project" value="GO_Central"/>
</dbReference>
<reference evidence="5" key="2">
    <citation type="submission" date="2019-07" db="EMBL/GenBank/DDBJ databases">
        <authorList>
            <person name="Seetharam A."/>
            <person name="Woodhouse M."/>
            <person name="Cannon E."/>
        </authorList>
    </citation>
    <scope>NUCLEOTIDE SEQUENCE [LARGE SCALE GENOMIC DNA]</scope>
    <source>
        <strain evidence="5">cv. B73</strain>
    </source>
</reference>
<evidence type="ECO:0000313" key="5">
    <source>
        <dbReference type="EnsemblPlants" id="Zm00001eb075290_P001"/>
    </source>
</evidence>
<dbReference type="PANTHER" id="PTHR31673">
    <property type="entry name" value="PROTEIN COBRA"/>
    <property type="match status" value="1"/>
</dbReference>
<dbReference type="Proteomes" id="UP000007305">
    <property type="component" value="Chromosome 2"/>
</dbReference>
<sequence>MGRFVFVLLILMCCSSSRFTGAYDPIDPNGNITIVWDFQSLDVAGMTPYTVMVSIHNYQMYRHIERPGWRLSWSWAGKEVIWSTTGAETTEQGDCSRVGSGGSRPHCCQKRPVMVDLPPGTPYNMQVANCCRGGVLSSLVQSDLTSAAAFQMVVGEFALARDSGGKEPEKPWQFDMGVPGYTCSNATTVAPTRIKVDKNRYVQALRDLLVLAVPGVGGAVVLRLHDDLLQRDDRRLPAVQLRLPRVPTVATMRQVAPHGQFLSCALAIRLPDLIRACTSCFFLSFFQRRSTTTMVAGRRRRRAVVGADRLVLRAHVPDPGALAREDELPQVLAGEGDGVQLQPGEELQRLEPGAAAPQPAEPDAAVQLQLQASRRVRRLQRHGDVLGVTLLQRDAAAGRERAVGDDPGEGERLHLFRWLGVPAEGLLQRPRVRHAAGGPVPRTAQRSLGFAGAFLLPAATLLRCGVDSFASETC</sequence>
<dbReference type="EnsemblPlants" id="Zm00001eb075290_T001">
    <property type="protein sequence ID" value="Zm00001eb075290_P001"/>
    <property type="gene ID" value="Zm00001eb075290"/>
</dbReference>
<evidence type="ECO:0000313" key="6">
    <source>
        <dbReference type="Proteomes" id="UP000007305"/>
    </source>
</evidence>
<keyword evidence="2 4" id="KW-0732">Signal</keyword>
<dbReference type="GO" id="GO:0005886">
    <property type="term" value="C:plasma membrane"/>
    <property type="evidence" value="ECO:0000318"/>
    <property type="project" value="GO_Central"/>
</dbReference>
<dbReference type="AlphaFoldDB" id="A0A804MCI5"/>